<feature type="binding site" evidence="6">
    <location>
        <position position="115"/>
    </location>
    <ligand>
        <name>Mg(2+)</name>
        <dbReference type="ChEBI" id="CHEBI:18420"/>
    </ligand>
</feature>
<dbReference type="GO" id="GO:0006281">
    <property type="term" value="P:DNA repair"/>
    <property type="evidence" value="ECO:0007669"/>
    <property type="project" value="UniProtKB-UniRule"/>
</dbReference>
<comment type="cofactor">
    <cofactor evidence="6">
        <name>Mg(2+)</name>
        <dbReference type="ChEBI" id="CHEBI:18420"/>
    </cofactor>
</comment>
<keyword evidence="6" id="KW-0234">DNA repair</keyword>
<feature type="binding site" evidence="6">
    <location>
        <position position="45"/>
    </location>
    <ligand>
        <name>Mg(2+)</name>
        <dbReference type="ChEBI" id="CHEBI:18420"/>
    </ligand>
</feature>
<sequence>MVNLDNDKIDHLIEKFKNEQKALLSKVKLENNFRLENIRFIAGVDVSYFETNGKSKGVCCIVVYDLTEKQVIEKVNSYGEIKVPYISGFLAFRELPLIKDAAKKLTKQVDIYMFDGNGYLHDRHMGIATQASFFLKKPTIGVAKSYLKIKGIDFTLPQNKENAYTDIIIDDEIYGRVLRTRMNVKPIFISCGNWIDLDTTTKIVMKLIDKNSRLPIPVRYADIETRIIRNELLTKKDEM</sequence>
<evidence type="ECO:0000256" key="2">
    <source>
        <dbReference type="ARBA" id="ARBA00022490"/>
    </source>
</evidence>
<accession>A0AB39J7B9</accession>
<evidence type="ECO:0000256" key="1">
    <source>
        <dbReference type="ARBA" id="ARBA00004496"/>
    </source>
</evidence>
<protein>
    <recommendedName>
        <fullName evidence="6">Endonuclease V</fullName>
        <ecNumber evidence="6">3.1.21.7</ecNumber>
    </recommendedName>
    <alternativeName>
        <fullName evidence="6">Deoxyinosine 3'endonuclease</fullName>
    </alternativeName>
    <alternativeName>
        <fullName evidence="6">Deoxyribonuclease V</fullName>
        <shortName evidence="6">DNase V</shortName>
    </alternativeName>
</protein>
<dbReference type="HAMAP" id="MF_00801">
    <property type="entry name" value="Endonuclease_5"/>
    <property type="match status" value="1"/>
</dbReference>
<name>A0AB39J7B9_9BACI</name>
<comment type="similarity">
    <text evidence="6">Belongs to the endonuclease V family.</text>
</comment>
<proteinExistence type="inferred from homology"/>
<keyword evidence="2 6" id="KW-0963">Cytoplasm</keyword>
<dbReference type="CDD" id="cd06559">
    <property type="entry name" value="Endonuclease_V"/>
    <property type="match status" value="1"/>
</dbReference>
<comment type="subcellular location">
    <subcellularLocation>
        <location evidence="1 6">Cytoplasm</location>
    </subcellularLocation>
</comment>
<evidence type="ECO:0000313" key="7">
    <source>
        <dbReference type="EMBL" id="XDL61834.1"/>
    </source>
</evidence>
<keyword evidence="3 6" id="KW-0540">Nuclease</keyword>
<gene>
    <name evidence="6" type="primary">nfi</name>
    <name evidence="7" type="ORF">AB4922_02400</name>
</gene>
<dbReference type="GO" id="GO:0005737">
    <property type="term" value="C:cytoplasm"/>
    <property type="evidence" value="ECO:0007669"/>
    <property type="project" value="UniProtKB-SubCell"/>
</dbReference>
<dbReference type="PANTHER" id="PTHR28511:SF1">
    <property type="entry name" value="ENDONUCLEASE V"/>
    <property type="match status" value="1"/>
</dbReference>
<keyword evidence="6" id="KW-0460">Magnesium</keyword>
<evidence type="ECO:0000256" key="4">
    <source>
        <dbReference type="ARBA" id="ARBA00022759"/>
    </source>
</evidence>
<dbReference type="EMBL" id="CP162911">
    <property type="protein sequence ID" value="XDL61834.1"/>
    <property type="molecule type" value="Genomic_DNA"/>
</dbReference>
<comment type="function">
    <text evidence="6">DNA repair enzyme involved in the repair of deaminated bases. Selectively cleaves double-stranded DNA at the second phosphodiester bond 3' to a deoxyinosine leaving behind the intact lesion on the nicked DNA.</text>
</comment>
<organism evidence="7">
    <name type="scientific">Bacillus aerius</name>
    <dbReference type="NCBI Taxonomy" id="293388"/>
    <lineage>
        <taxon>Bacteria</taxon>
        <taxon>Bacillati</taxon>
        <taxon>Bacillota</taxon>
        <taxon>Bacilli</taxon>
        <taxon>Bacillales</taxon>
        <taxon>Bacillaceae</taxon>
        <taxon>Bacillus</taxon>
    </lineage>
</organism>
<keyword evidence="6" id="KW-0227">DNA damage</keyword>
<dbReference type="PANTHER" id="PTHR28511">
    <property type="entry name" value="ENDONUCLEASE V"/>
    <property type="match status" value="1"/>
</dbReference>
<comment type="catalytic activity">
    <reaction evidence="6">
        <text>Endonucleolytic cleavage at apurinic or apyrimidinic sites to products with a 5'-phosphate.</text>
        <dbReference type="EC" id="3.1.21.7"/>
    </reaction>
</comment>
<keyword evidence="5 6" id="KW-0378">Hydrolase</keyword>
<dbReference type="AlphaFoldDB" id="A0AB39J7B9"/>
<keyword evidence="6" id="KW-0479">Metal-binding</keyword>
<feature type="site" description="Interaction with target DNA" evidence="6">
    <location>
        <position position="85"/>
    </location>
</feature>
<evidence type="ECO:0000256" key="5">
    <source>
        <dbReference type="ARBA" id="ARBA00022801"/>
    </source>
</evidence>
<evidence type="ECO:0000256" key="3">
    <source>
        <dbReference type="ARBA" id="ARBA00022722"/>
    </source>
</evidence>
<reference evidence="7" key="1">
    <citation type="submission" date="2024-07" db="EMBL/GenBank/DDBJ databases">
        <authorList>
            <person name="Wang K."/>
            <person name="Liang S."/>
            <person name="Wang S."/>
        </authorList>
    </citation>
    <scope>NUCLEOTIDE SEQUENCE</scope>
    <source>
        <strain evidence="7">KW1</strain>
    </source>
</reference>
<dbReference type="Pfam" id="PF04493">
    <property type="entry name" value="Endonuclease_5"/>
    <property type="match status" value="1"/>
</dbReference>
<keyword evidence="4 6" id="KW-0255">Endonuclease</keyword>
<dbReference type="Gene3D" id="3.30.2170.10">
    <property type="entry name" value="archaeoglobus fulgidus dsm 4304 superfamily"/>
    <property type="match status" value="1"/>
</dbReference>
<dbReference type="RefSeq" id="WP_368774890.1">
    <property type="nucleotide sequence ID" value="NZ_CP162911.1"/>
</dbReference>
<dbReference type="GO" id="GO:0016891">
    <property type="term" value="F:RNA endonuclease activity producing 5'-phosphomonoesters, hydrolytic mechanism"/>
    <property type="evidence" value="ECO:0007669"/>
    <property type="project" value="TreeGrafter"/>
</dbReference>
<dbReference type="GO" id="GO:0043737">
    <property type="term" value="F:deoxyribonuclease V activity"/>
    <property type="evidence" value="ECO:0007669"/>
    <property type="project" value="UniProtKB-UniRule"/>
</dbReference>
<dbReference type="GO" id="GO:0003727">
    <property type="term" value="F:single-stranded RNA binding"/>
    <property type="evidence" value="ECO:0007669"/>
    <property type="project" value="TreeGrafter"/>
</dbReference>
<dbReference type="GO" id="GO:0000287">
    <property type="term" value="F:magnesium ion binding"/>
    <property type="evidence" value="ECO:0007669"/>
    <property type="project" value="UniProtKB-UniRule"/>
</dbReference>
<dbReference type="EC" id="3.1.21.7" evidence="6"/>
<evidence type="ECO:0000256" key="6">
    <source>
        <dbReference type="HAMAP-Rule" id="MF_00801"/>
    </source>
</evidence>
<dbReference type="InterPro" id="IPR007581">
    <property type="entry name" value="Endonuclease-V"/>
</dbReference>